<accession>A0ACC2X8M6</accession>
<dbReference type="Proteomes" id="UP001234202">
    <property type="component" value="Unassembled WGS sequence"/>
</dbReference>
<reference evidence="1" key="1">
    <citation type="submission" date="2023-04" db="EMBL/GenBank/DDBJ databases">
        <title>Draft Genome sequencing of Naganishia species isolated from polar environments using Oxford Nanopore Technology.</title>
        <authorList>
            <person name="Leo P."/>
            <person name="Venkateswaran K."/>
        </authorList>
    </citation>
    <scope>NUCLEOTIDE SEQUENCE</scope>
    <source>
        <strain evidence="1">DBVPG 5303</strain>
    </source>
</reference>
<dbReference type="EMBL" id="JASBWV010000022">
    <property type="protein sequence ID" value="KAJ9119945.1"/>
    <property type="molecule type" value="Genomic_DNA"/>
</dbReference>
<keyword evidence="2" id="KW-1185">Reference proteome</keyword>
<organism evidence="1 2">
    <name type="scientific">Naganishia onofrii</name>
    <dbReference type="NCBI Taxonomy" id="1851511"/>
    <lineage>
        <taxon>Eukaryota</taxon>
        <taxon>Fungi</taxon>
        <taxon>Dikarya</taxon>
        <taxon>Basidiomycota</taxon>
        <taxon>Agaricomycotina</taxon>
        <taxon>Tremellomycetes</taxon>
        <taxon>Filobasidiales</taxon>
        <taxon>Filobasidiaceae</taxon>
        <taxon>Naganishia</taxon>
    </lineage>
</organism>
<proteinExistence type="predicted"/>
<sequence>MQSPILYHSSPDGYPWHSRRLAYKLHFLVLVCLTLNLLIAALVIVVQEKKLYLSDKPVYKMGGNGQSAYYWKSLLPAIGSIVGSINAYIAGGGIALLVASYAKHQGLNRGLSLKKISHLGQLAAAGVPLALSPLFVVGIIIAAALSLTNSSIVQAFTPTLVLYDSPGTCPVVSFQTVDTTNVRCNYGSSQQGFGYGPNCPMNDRYGVMFDAGVAVLSNDVPVNYTRRGVSYPSSLSGLSGRVSTMASDIISNIVGESAISVSSETVGVTCLPRTKVTATCKTNLDGTGLSYTNRGESGTSFWFKTQEMQFCNSVGTCVSDYRTNFNDGTVFVFAENRPDEGSTSLLLVATGNYAADLGTPQLFCRVSAEETFLPIQVQGFNAAPVSGNSCPQGTQTALTASFLTNVTFMSQMGQDGRLEILGLINNTQGRTKGEMLEPALEKMLEIGATEMYTHLPTNNAAVTQRCALQTPRTVLGSRTAYGYLWAIPPGVLALIFFIGWLSLGFRRAAQAYWSPLDPACMAVSGVAVPKNSSLHAAVSPLAGASTDRIHQCMQGPLRLAEVDPGHLALSMDDTDTAPIPQKGRAYGAPAPHTPTSTNPALSPEVKIFTPMVMTPDQTAAYQASYYNSNNGSYFPTGSPPGNAPPYHNPYTSGPAYNP</sequence>
<evidence type="ECO:0000313" key="2">
    <source>
        <dbReference type="Proteomes" id="UP001234202"/>
    </source>
</evidence>
<protein>
    <submittedName>
        <fullName evidence="1">Uncharacterized protein</fullName>
    </submittedName>
</protein>
<evidence type="ECO:0000313" key="1">
    <source>
        <dbReference type="EMBL" id="KAJ9119945.1"/>
    </source>
</evidence>
<comment type="caution">
    <text evidence="1">The sequence shown here is derived from an EMBL/GenBank/DDBJ whole genome shotgun (WGS) entry which is preliminary data.</text>
</comment>
<name>A0ACC2X8M6_9TREE</name>
<gene>
    <name evidence="1" type="ORF">QFC24_005428</name>
</gene>